<name>A0A564ZJM6_9BACT</name>
<evidence type="ECO:0000313" key="5">
    <source>
        <dbReference type="EMBL" id="VUZ85541.1"/>
    </source>
</evidence>
<dbReference type="InterPro" id="IPR000846">
    <property type="entry name" value="DapB_N"/>
</dbReference>
<evidence type="ECO:0000256" key="2">
    <source>
        <dbReference type="ARBA" id="ARBA00023002"/>
    </source>
</evidence>
<dbReference type="EMBL" id="CABIKM010000027">
    <property type="protein sequence ID" value="VUZ85541.1"/>
    <property type="molecule type" value="Genomic_DNA"/>
</dbReference>
<keyword evidence="6" id="KW-1185">Reference proteome</keyword>
<evidence type="ECO:0000256" key="1">
    <source>
        <dbReference type="ARBA" id="ARBA00022857"/>
    </source>
</evidence>
<dbReference type="AlphaFoldDB" id="A0A564ZJM6"/>
<organism evidence="5 6">
    <name type="scientific">Candidatus Methylomirabilis lanthanidiphila</name>
    <dbReference type="NCBI Taxonomy" id="2211376"/>
    <lineage>
        <taxon>Bacteria</taxon>
        <taxon>Candidatus Methylomirabilota</taxon>
        <taxon>Candidatus Methylomirabilia</taxon>
        <taxon>Candidatus Methylomirabilales</taxon>
        <taxon>Candidatus Methylomirabilaceae</taxon>
        <taxon>Candidatus Methylomirabilis</taxon>
    </lineage>
</organism>
<protein>
    <submittedName>
        <fullName evidence="5">Uncharacterized protein</fullName>
    </submittedName>
</protein>
<dbReference type="GO" id="GO:0009089">
    <property type="term" value="P:lysine biosynthetic process via diaminopimelate"/>
    <property type="evidence" value="ECO:0007669"/>
    <property type="project" value="InterPro"/>
</dbReference>
<proteinExistence type="predicted"/>
<feature type="domain" description="Dihydrodipicolinate reductase N-terminal" evidence="3">
    <location>
        <begin position="5"/>
        <end position="81"/>
    </location>
</feature>
<dbReference type="Pfam" id="PF01113">
    <property type="entry name" value="DapB_N"/>
    <property type="match status" value="1"/>
</dbReference>
<feature type="domain" description="2,4-diaminopentanoate dehydrogenase C-terminal" evidence="4">
    <location>
        <begin position="141"/>
        <end position="327"/>
    </location>
</feature>
<evidence type="ECO:0000313" key="6">
    <source>
        <dbReference type="Proteomes" id="UP000334340"/>
    </source>
</evidence>
<dbReference type="CDD" id="cd24146">
    <property type="entry name" value="nat-AmDH_N_like"/>
    <property type="match status" value="1"/>
</dbReference>
<dbReference type="Pfam" id="PF19328">
    <property type="entry name" value="DAP_DH_C"/>
    <property type="match status" value="1"/>
</dbReference>
<gene>
    <name evidence="5" type="ORF">MELA_01926</name>
</gene>
<keyword evidence="1" id="KW-0521">NADP</keyword>
<dbReference type="GO" id="GO:0008839">
    <property type="term" value="F:4-hydroxy-tetrahydrodipicolinate reductase"/>
    <property type="evidence" value="ECO:0007669"/>
    <property type="project" value="InterPro"/>
</dbReference>
<sequence length="335" mass="36200">MRKEIRVIQYGVGSIGAEIARLLLQKREVRLVGAVDNDPDKIGWDLGRVAGVGRDLGVIISDDATQVLKTQADVVIHCTSSCLPDVEKQLMECVDAGHSVISTCEELVYPFRKHPHLSNNLDSEATKRKVAILGVGINPGFLMDKLVLTLASACQRVNAVEVTRIVDAGCRRLPLQKKIGAGLSLNEFSALVASGQIKHHGLPESVAMIADSLELRVEDIRETIRPVIARTLFQTSFLEVQPGQVAGICQTACGIASGEKVIQLTLQMYVGAENSVDEIRLQGVPALHCRIPGGVHGDVATAAVVVNCIPPLLEARPGLRITRDIPMRYFPTDSQ</sequence>
<keyword evidence="2" id="KW-0560">Oxidoreductase</keyword>
<dbReference type="Proteomes" id="UP000334340">
    <property type="component" value="Unassembled WGS sequence"/>
</dbReference>
<dbReference type="SUPFAM" id="SSF51735">
    <property type="entry name" value="NAD(P)-binding Rossmann-fold domains"/>
    <property type="match status" value="1"/>
</dbReference>
<evidence type="ECO:0000259" key="4">
    <source>
        <dbReference type="Pfam" id="PF19328"/>
    </source>
</evidence>
<dbReference type="Gene3D" id="3.40.50.720">
    <property type="entry name" value="NAD(P)-binding Rossmann-like Domain"/>
    <property type="match status" value="1"/>
</dbReference>
<reference evidence="5 6" key="1">
    <citation type="submission" date="2019-07" db="EMBL/GenBank/DDBJ databases">
        <authorList>
            <person name="Cremers G."/>
        </authorList>
    </citation>
    <scope>NUCLEOTIDE SEQUENCE [LARGE SCALE GENOMIC DNA]</scope>
</reference>
<evidence type="ECO:0000259" key="3">
    <source>
        <dbReference type="Pfam" id="PF01113"/>
    </source>
</evidence>
<dbReference type="InterPro" id="IPR045760">
    <property type="entry name" value="DAP_DH_C"/>
</dbReference>
<dbReference type="InterPro" id="IPR036291">
    <property type="entry name" value="NAD(P)-bd_dom_sf"/>
</dbReference>
<accession>A0A564ZJM6</accession>